<dbReference type="AlphaFoldDB" id="A0A8J2XK05"/>
<protein>
    <submittedName>
        <fullName evidence="2">Uncharacterized protein</fullName>
    </submittedName>
</protein>
<feature type="region of interest" description="Disordered" evidence="1">
    <location>
        <begin position="176"/>
        <end position="197"/>
    </location>
</feature>
<gene>
    <name evidence="2" type="ORF">GCM10011333_11690</name>
</gene>
<name>A0A8J2XK05_9MICO</name>
<comment type="caution">
    <text evidence="2">The sequence shown here is derived from an EMBL/GenBank/DDBJ whole genome shotgun (WGS) entry which is preliminary data.</text>
</comment>
<dbReference type="Proteomes" id="UP000616114">
    <property type="component" value="Unassembled WGS sequence"/>
</dbReference>
<evidence type="ECO:0000313" key="2">
    <source>
        <dbReference type="EMBL" id="GGA10547.1"/>
    </source>
</evidence>
<accession>A0A8J2XK05</accession>
<keyword evidence="3" id="KW-1185">Reference proteome</keyword>
<evidence type="ECO:0000313" key="3">
    <source>
        <dbReference type="Proteomes" id="UP000616114"/>
    </source>
</evidence>
<reference evidence="2" key="1">
    <citation type="journal article" date="2014" name="Int. J. Syst. Evol. Microbiol.">
        <title>Complete genome sequence of Corynebacterium casei LMG S-19264T (=DSM 44701T), isolated from a smear-ripened cheese.</title>
        <authorList>
            <consortium name="US DOE Joint Genome Institute (JGI-PGF)"/>
            <person name="Walter F."/>
            <person name="Albersmeier A."/>
            <person name="Kalinowski J."/>
            <person name="Ruckert C."/>
        </authorList>
    </citation>
    <scope>NUCLEOTIDE SEQUENCE</scope>
    <source>
        <strain evidence="2">CGMCC 1.12785</strain>
    </source>
</reference>
<sequence>MEAIAGPPAASLSGAGTARFSDAAPAMSGTLIIVGTSPRPSDDYISFAGLGTGSVAERIASISAHAEGHSYARFDQGEPNEGTSTPGTVHLHPPLGRGLDVLAVVLDNNTGQGSFRSVHGEHRSRAVTPGTKTFDGLMHTTRPYWTPIVAHVWPRALADAEVLMVMGWLVRRYGLENSGGGGRPKQPSRRAGLGLAA</sequence>
<evidence type="ECO:0000256" key="1">
    <source>
        <dbReference type="SAM" id="MobiDB-lite"/>
    </source>
</evidence>
<organism evidence="2 3">
    <name type="scientific">Sediminivirga luteola</name>
    <dbReference type="NCBI Taxonomy" id="1774748"/>
    <lineage>
        <taxon>Bacteria</taxon>
        <taxon>Bacillati</taxon>
        <taxon>Actinomycetota</taxon>
        <taxon>Actinomycetes</taxon>
        <taxon>Micrococcales</taxon>
        <taxon>Brevibacteriaceae</taxon>
        <taxon>Sediminivirga</taxon>
    </lineage>
</organism>
<proteinExistence type="predicted"/>
<dbReference type="EMBL" id="BMFY01000004">
    <property type="protein sequence ID" value="GGA10547.1"/>
    <property type="molecule type" value="Genomic_DNA"/>
</dbReference>
<reference evidence="2" key="2">
    <citation type="submission" date="2020-09" db="EMBL/GenBank/DDBJ databases">
        <authorList>
            <person name="Sun Q."/>
            <person name="Zhou Y."/>
        </authorList>
    </citation>
    <scope>NUCLEOTIDE SEQUENCE</scope>
    <source>
        <strain evidence="2">CGMCC 1.12785</strain>
    </source>
</reference>